<keyword evidence="16" id="KW-0007">Acetylation</keyword>
<keyword evidence="19" id="KW-0464">Manganese</keyword>
<evidence type="ECO:0000259" key="29">
    <source>
        <dbReference type="PROSITE" id="PS50001"/>
    </source>
</evidence>
<evidence type="ECO:0000313" key="33">
    <source>
        <dbReference type="RefSeq" id="XP_025776756.1"/>
    </source>
</evidence>
<dbReference type="InterPro" id="IPR000980">
    <property type="entry name" value="SH2"/>
</dbReference>
<feature type="domain" description="SH3" evidence="30">
    <location>
        <begin position="93"/>
        <end position="153"/>
    </location>
</feature>
<comment type="similarity">
    <text evidence="27">Belongs to the protein kinase superfamily. Tyr protein kinase family.</text>
</comment>
<keyword evidence="17 24" id="KW-0727">SH2 domain</keyword>
<dbReference type="GO" id="GO:0000287">
    <property type="term" value="F:magnesium ion binding"/>
    <property type="evidence" value="ECO:0007669"/>
    <property type="project" value="UniProtKB-ARBA"/>
</dbReference>
<dbReference type="PROSITE" id="PS00109">
    <property type="entry name" value="PROTEIN_KINASE_TYR"/>
    <property type="match status" value="1"/>
</dbReference>
<dbReference type="SUPFAM" id="SSF56112">
    <property type="entry name" value="Protein kinase-like (PK-like)"/>
    <property type="match status" value="1"/>
</dbReference>
<keyword evidence="12 26" id="KW-0067">ATP-binding</keyword>
<sequence>MVLGTVLLPPNSYGRDQDTSLCCLCSSEASETALPNVTDHFASCVEDGFEGDKTGGSSPEALHRPYGCDVEPQALNEAIRWSSKENLLGATESDPNLFVALYDFVASGDNTLSITKGEKLRVLGYNQNGEWSEVRSKNGQGWVPSNYITPVNSLEKHSWYHGPVSRSAAEYLLSSLINGSFLVRESESSPGQLSISLRYEGRVYHYRINTTTDGKVYVTAESRFSTLAELVHHHSTVADGLVTTLHYPAPKCNKPTVYGVSPIHDKWEMERTDITMKHKLGGGQYGEVYVGVWKKYSLTVAVKTLKEDTMEVEEFLKEAAVMKEIKHPNLVQLLGVCTLEPPFYIVTEYMPYGNLLDYLRECNRDEVTAVVLLYMATQISSAMEYLEKKNFIHRDLAARNCLVGENHVVKVADFGLSRLMTGDTYTAHAGAKFPIKWTAPESLAYNTFSIKSDVWAFGVLLWEIATYGMSPYPGIDLSQVYDLLEKGYRMEQPEGCPPKVYELMRACWKWSPADRPSFAETHQAFETMFHDSSISEEVAEELGRAASSSSVVPYLPRLPILPSKTRTLKKQVENKENIEGTQDATENSASSSAPGFVRGAQAPSGSPALPRKQRDKSPSSLLEDAKETCFTRDRKGGFFSSFMKKRNAPTPPKRSSSFREMENQPHKKYELTGLPEQDRMAMTLPRNCQRSKLQLERTVSTSSQPEENVDRANDMLPKKSEEGAAPSRERPKAKLLPRGATALPLRTPSGDPAITEKDSPGVGVAGVAAAPKSKERNGGARLGMAGVPEDGEQTGWSSPAKAAAALPTTHNHKVPVLISPTLKHTPADVQLIGTDSQGNKFKLLSEHQVTSSGDKDRPRRVKPKCAPPPPPVMRLLQHPSVCSDPTEEPTAPAAGQPTSETPEGGKKAAPGAVPVSGKAGRPAMPPPQVPLPTSSISPAKMANGTAGTKVALRKTKQAAEKISADKISKEALLECADLLSSAITEPVPNSQLVDTGHQLLDYCSGYVDCIPQTRNKFAFREAVSKLELSLQELQVSSAAAGVPGANPVLNNLLSCVQEISDVVQR</sequence>
<dbReference type="GO" id="GO:2000145">
    <property type="term" value="P:regulation of cell motility"/>
    <property type="evidence" value="ECO:0007669"/>
    <property type="project" value="UniProtKB-ARBA"/>
</dbReference>
<dbReference type="InterPro" id="IPR001245">
    <property type="entry name" value="Ser-Thr/Tyr_kinase_cat_dom"/>
</dbReference>
<feature type="compositionally biased region" description="Basic and acidic residues" evidence="28">
    <location>
        <begin position="708"/>
        <end position="732"/>
    </location>
</feature>
<dbReference type="GO" id="GO:0007165">
    <property type="term" value="P:signal transduction"/>
    <property type="evidence" value="ECO:0007669"/>
    <property type="project" value="UniProtKB-ARBA"/>
</dbReference>
<evidence type="ECO:0000256" key="2">
    <source>
        <dbReference type="ARBA" id="ARBA00001946"/>
    </source>
</evidence>
<evidence type="ECO:0000256" key="27">
    <source>
        <dbReference type="RuleBase" id="RU362096"/>
    </source>
</evidence>
<evidence type="ECO:0000256" key="15">
    <source>
        <dbReference type="ARBA" id="ARBA00022889"/>
    </source>
</evidence>
<dbReference type="InterPro" id="IPR011009">
    <property type="entry name" value="Kinase-like_dom_sf"/>
</dbReference>
<dbReference type="Pfam" id="PF07714">
    <property type="entry name" value="PK_Tyr_Ser-Thr"/>
    <property type="match status" value="1"/>
</dbReference>
<dbReference type="FunFam" id="1.20.120.330:FF:000003">
    <property type="entry name" value="Tyrosine-protein kinase"/>
    <property type="match status" value="1"/>
</dbReference>
<name>A0A6P6HMX9_PUMCO</name>
<evidence type="ECO:0000256" key="25">
    <source>
        <dbReference type="PROSITE-ProRule" id="PRU00192"/>
    </source>
</evidence>
<evidence type="ECO:0000256" key="6">
    <source>
        <dbReference type="ARBA" id="ARBA00022553"/>
    </source>
</evidence>
<dbReference type="GO" id="GO:0030145">
    <property type="term" value="F:manganese ion binding"/>
    <property type="evidence" value="ECO:0007669"/>
    <property type="project" value="UniProtKB-ARBA"/>
</dbReference>
<evidence type="ECO:0000259" key="31">
    <source>
        <dbReference type="PROSITE" id="PS50011"/>
    </source>
</evidence>
<feature type="region of interest" description="Disordered" evidence="28">
    <location>
        <begin position="687"/>
        <end position="763"/>
    </location>
</feature>
<dbReference type="InterPro" id="IPR017441">
    <property type="entry name" value="Protein_kinase_ATP_BS"/>
</dbReference>
<dbReference type="InterPro" id="IPR008266">
    <property type="entry name" value="Tyr_kinase_AS"/>
</dbReference>
<keyword evidence="13" id="KW-0460">Magnesium</keyword>
<evidence type="ECO:0000256" key="28">
    <source>
        <dbReference type="SAM" id="MobiDB-lite"/>
    </source>
</evidence>
<dbReference type="GO" id="GO:0005737">
    <property type="term" value="C:cytoplasm"/>
    <property type="evidence" value="ECO:0007669"/>
    <property type="project" value="UniProtKB-ARBA"/>
</dbReference>
<evidence type="ECO:0000256" key="19">
    <source>
        <dbReference type="ARBA" id="ARBA00023211"/>
    </source>
</evidence>
<evidence type="ECO:0000256" key="11">
    <source>
        <dbReference type="ARBA" id="ARBA00022777"/>
    </source>
</evidence>
<dbReference type="InterPro" id="IPR035837">
    <property type="entry name" value="ABL_SH2"/>
</dbReference>
<evidence type="ECO:0000256" key="14">
    <source>
        <dbReference type="ARBA" id="ARBA00022843"/>
    </source>
</evidence>
<evidence type="ECO:0000256" key="1">
    <source>
        <dbReference type="ARBA" id="ARBA00001936"/>
    </source>
</evidence>
<keyword evidence="20" id="KW-0206">Cytoskeleton</keyword>
<dbReference type="Proteomes" id="UP000515131">
    <property type="component" value="Unplaced"/>
</dbReference>
<dbReference type="CTD" id="27"/>
<comment type="subcellular location">
    <subcellularLocation>
        <location evidence="3">Cytoplasm</location>
        <location evidence="3">Cytoskeleton</location>
    </subcellularLocation>
</comment>
<evidence type="ECO:0000256" key="18">
    <source>
        <dbReference type="ARBA" id="ARBA00023137"/>
    </source>
</evidence>
<dbReference type="InterPro" id="IPR036028">
    <property type="entry name" value="SH3-like_dom_sf"/>
</dbReference>
<dbReference type="GO" id="GO:0005524">
    <property type="term" value="F:ATP binding"/>
    <property type="evidence" value="ECO:0007669"/>
    <property type="project" value="UniProtKB-UniRule"/>
</dbReference>
<proteinExistence type="inferred from homology"/>
<feature type="compositionally biased region" description="Polar residues" evidence="28">
    <location>
        <begin position="687"/>
        <end position="706"/>
    </location>
</feature>
<dbReference type="SMART" id="SM00252">
    <property type="entry name" value="SH2"/>
    <property type="match status" value="1"/>
</dbReference>
<feature type="region of interest" description="Disordered" evidence="28">
    <location>
        <begin position="566"/>
        <end position="628"/>
    </location>
</feature>
<evidence type="ECO:0000256" key="9">
    <source>
        <dbReference type="ARBA" id="ARBA00022723"/>
    </source>
</evidence>
<dbReference type="GeneID" id="112857653"/>
<dbReference type="InterPro" id="IPR036860">
    <property type="entry name" value="SH2_dom_sf"/>
</dbReference>
<feature type="region of interest" description="Disordered" evidence="28">
    <location>
        <begin position="640"/>
        <end position="665"/>
    </location>
</feature>
<dbReference type="InterPro" id="IPR001452">
    <property type="entry name" value="SH3_domain"/>
</dbReference>
<dbReference type="PRINTS" id="PR00109">
    <property type="entry name" value="TYRKINASE"/>
</dbReference>
<dbReference type="Gene3D" id="3.30.200.20">
    <property type="entry name" value="Phosphorylase Kinase, domain 1"/>
    <property type="match status" value="1"/>
</dbReference>
<dbReference type="SMART" id="SM00219">
    <property type="entry name" value="TyrKc"/>
    <property type="match status" value="1"/>
</dbReference>
<evidence type="ECO:0000256" key="5">
    <source>
        <dbReference type="ARBA" id="ARBA00022490"/>
    </source>
</evidence>
<feature type="domain" description="SH2" evidence="29">
    <location>
        <begin position="159"/>
        <end position="249"/>
    </location>
</feature>
<dbReference type="CDD" id="cd11850">
    <property type="entry name" value="SH3_Abl"/>
    <property type="match status" value="1"/>
</dbReference>
<dbReference type="InterPro" id="IPR050198">
    <property type="entry name" value="Non-receptor_tyrosine_kinases"/>
</dbReference>
<dbReference type="Pfam" id="PF00018">
    <property type="entry name" value="SH3_1"/>
    <property type="match status" value="1"/>
</dbReference>
<evidence type="ECO:0000256" key="4">
    <source>
        <dbReference type="ARBA" id="ARBA00022443"/>
    </source>
</evidence>
<keyword evidence="32" id="KW-1185">Reference proteome</keyword>
<evidence type="ECO:0000256" key="10">
    <source>
        <dbReference type="ARBA" id="ARBA00022741"/>
    </source>
</evidence>
<dbReference type="Gene3D" id="2.30.30.40">
    <property type="entry name" value="SH3 Domains"/>
    <property type="match status" value="1"/>
</dbReference>
<evidence type="ECO:0000256" key="3">
    <source>
        <dbReference type="ARBA" id="ARBA00004245"/>
    </source>
</evidence>
<dbReference type="CDD" id="cd09935">
    <property type="entry name" value="SH2_ABL"/>
    <property type="match status" value="1"/>
</dbReference>
<evidence type="ECO:0000256" key="8">
    <source>
        <dbReference type="ARBA" id="ARBA00022707"/>
    </source>
</evidence>
<dbReference type="SMART" id="SM00326">
    <property type="entry name" value="SH3"/>
    <property type="match status" value="1"/>
</dbReference>
<dbReference type="Pfam" id="PF00017">
    <property type="entry name" value="SH2"/>
    <property type="match status" value="1"/>
</dbReference>
<dbReference type="EC" id="2.7.10.2" evidence="27"/>
<keyword evidence="8" id="KW-0519">Myristate</keyword>
<feature type="region of interest" description="Disordered" evidence="28">
    <location>
        <begin position="847"/>
        <end position="941"/>
    </location>
</feature>
<dbReference type="SUPFAM" id="SSF55550">
    <property type="entry name" value="SH2 domain"/>
    <property type="match status" value="1"/>
</dbReference>
<dbReference type="GO" id="GO:0004715">
    <property type="term" value="F:non-membrane spanning protein tyrosine kinase activity"/>
    <property type="evidence" value="ECO:0007669"/>
    <property type="project" value="UniProtKB-EC"/>
</dbReference>
<dbReference type="AlphaFoldDB" id="A0A6P6HMX9"/>
<evidence type="ECO:0000256" key="17">
    <source>
        <dbReference type="ARBA" id="ARBA00022999"/>
    </source>
</evidence>
<keyword evidence="5" id="KW-0963">Cytoplasm</keyword>
<dbReference type="Gene3D" id="1.20.120.330">
    <property type="entry name" value="Nucleotidyltransferases domain 2"/>
    <property type="match status" value="1"/>
</dbReference>
<dbReference type="InterPro" id="IPR000719">
    <property type="entry name" value="Prot_kinase_dom"/>
</dbReference>
<evidence type="ECO:0000256" key="21">
    <source>
        <dbReference type="ARBA" id="ARBA00023288"/>
    </source>
</evidence>
<evidence type="ECO:0000256" key="7">
    <source>
        <dbReference type="ARBA" id="ARBA00022679"/>
    </source>
</evidence>
<organism evidence="32 33">
    <name type="scientific">Puma concolor</name>
    <name type="common">Mountain lion</name>
    <name type="synonym">Felis concolor</name>
    <dbReference type="NCBI Taxonomy" id="9696"/>
    <lineage>
        <taxon>Eukaryota</taxon>
        <taxon>Metazoa</taxon>
        <taxon>Chordata</taxon>
        <taxon>Craniata</taxon>
        <taxon>Vertebrata</taxon>
        <taxon>Euteleostomi</taxon>
        <taxon>Mammalia</taxon>
        <taxon>Eutheria</taxon>
        <taxon>Laurasiatheria</taxon>
        <taxon>Carnivora</taxon>
        <taxon>Feliformia</taxon>
        <taxon>Felidae</taxon>
        <taxon>Felinae</taxon>
        <taxon>Puma</taxon>
    </lineage>
</organism>
<dbReference type="GO" id="GO:0030155">
    <property type="term" value="P:regulation of cell adhesion"/>
    <property type="evidence" value="ECO:0007669"/>
    <property type="project" value="UniProtKB-ARBA"/>
</dbReference>
<dbReference type="Gene3D" id="3.30.505.10">
    <property type="entry name" value="SH2 domain"/>
    <property type="match status" value="1"/>
</dbReference>
<dbReference type="GO" id="GO:0015629">
    <property type="term" value="C:actin cytoskeleton"/>
    <property type="evidence" value="ECO:0007669"/>
    <property type="project" value="UniProtKB-ARBA"/>
</dbReference>
<dbReference type="PROSITE" id="PS00107">
    <property type="entry name" value="PROTEIN_KINASE_ATP"/>
    <property type="match status" value="1"/>
</dbReference>
<dbReference type="InterPro" id="IPR015015">
    <property type="entry name" value="F-actin-binding"/>
</dbReference>
<comment type="subunit">
    <text evidence="23">Interacts with PSMA7. Interacts with CTTN. Found in a complex with ABL1, ABL2, CRK and UNC119; leading to the inhibition of CRK phosphorylation by ABL kinases.</text>
</comment>
<dbReference type="PROSITE" id="PS50002">
    <property type="entry name" value="SH3"/>
    <property type="match status" value="1"/>
</dbReference>
<accession>A0A6P6HMX9</accession>
<dbReference type="PROSITE" id="PS50011">
    <property type="entry name" value="PROTEIN_KINASE_DOM"/>
    <property type="match status" value="1"/>
</dbReference>
<dbReference type="PANTHER" id="PTHR24418">
    <property type="entry name" value="TYROSINE-PROTEIN KINASE"/>
    <property type="match status" value="1"/>
</dbReference>
<dbReference type="GO" id="GO:0007155">
    <property type="term" value="P:cell adhesion"/>
    <property type="evidence" value="ECO:0007669"/>
    <property type="project" value="UniProtKB-KW"/>
</dbReference>
<keyword evidence="18 27" id="KW-0829">Tyrosine-protein kinase</keyword>
<comment type="catalytic activity">
    <reaction evidence="22 27">
        <text>L-tyrosyl-[protein] + ATP = O-phospho-L-tyrosyl-[protein] + ADP + H(+)</text>
        <dbReference type="Rhea" id="RHEA:10596"/>
        <dbReference type="Rhea" id="RHEA-COMP:10136"/>
        <dbReference type="Rhea" id="RHEA-COMP:20101"/>
        <dbReference type="ChEBI" id="CHEBI:15378"/>
        <dbReference type="ChEBI" id="CHEBI:30616"/>
        <dbReference type="ChEBI" id="CHEBI:46858"/>
        <dbReference type="ChEBI" id="CHEBI:61978"/>
        <dbReference type="ChEBI" id="CHEBI:456216"/>
        <dbReference type="EC" id="2.7.10.2"/>
    </reaction>
</comment>
<keyword evidence="11 27" id="KW-0418">Kinase</keyword>
<reference evidence="33" key="1">
    <citation type="submission" date="2025-08" db="UniProtKB">
        <authorList>
            <consortium name="RefSeq"/>
        </authorList>
    </citation>
    <scope>IDENTIFICATION</scope>
    <source>
        <tissue evidence="33">Blood</tissue>
    </source>
</reference>
<dbReference type="SMART" id="SM00808">
    <property type="entry name" value="FABD"/>
    <property type="match status" value="1"/>
</dbReference>
<evidence type="ECO:0000256" key="24">
    <source>
        <dbReference type="PROSITE-ProRule" id="PRU00191"/>
    </source>
</evidence>
<evidence type="ECO:0000256" key="22">
    <source>
        <dbReference type="ARBA" id="ARBA00051245"/>
    </source>
</evidence>
<dbReference type="SUPFAM" id="SSF50044">
    <property type="entry name" value="SH3-domain"/>
    <property type="match status" value="1"/>
</dbReference>
<comment type="cofactor">
    <cofactor evidence="1">
        <name>Mn(2+)</name>
        <dbReference type="ChEBI" id="CHEBI:29035"/>
    </cofactor>
</comment>
<dbReference type="PROSITE" id="PS50001">
    <property type="entry name" value="SH2"/>
    <property type="match status" value="1"/>
</dbReference>
<dbReference type="InterPro" id="IPR020635">
    <property type="entry name" value="Tyr_kinase_cat_dom"/>
</dbReference>
<keyword evidence="15" id="KW-0130">Cell adhesion</keyword>
<keyword evidence="14" id="KW-0832">Ubl conjugation</keyword>
<feature type="binding site" evidence="26">
    <location>
        <position position="303"/>
    </location>
    <ligand>
        <name>ATP</name>
        <dbReference type="ChEBI" id="CHEBI:30616"/>
    </ligand>
</feature>
<dbReference type="Gene3D" id="1.10.510.10">
    <property type="entry name" value="Transferase(Phosphotransferase) domain 1"/>
    <property type="match status" value="1"/>
</dbReference>
<keyword evidence="21" id="KW-0449">Lipoprotein</keyword>
<evidence type="ECO:0000256" key="13">
    <source>
        <dbReference type="ARBA" id="ARBA00022842"/>
    </source>
</evidence>
<keyword evidence="7 27" id="KW-0808">Transferase</keyword>
<dbReference type="Pfam" id="PF08919">
    <property type="entry name" value="F_actin_bind"/>
    <property type="match status" value="1"/>
</dbReference>
<evidence type="ECO:0000259" key="30">
    <source>
        <dbReference type="PROSITE" id="PS50002"/>
    </source>
</evidence>
<dbReference type="PRINTS" id="PR00401">
    <property type="entry name" value="SH2DOMAIN"/>
</dbReference>
<comment type="cofactor">
    <cofactor evidence="2">
        <name>Mg(2+)</name>
        <dbReference type="ChEBI" id="CHEBI:18420"/>
    </cofactor>
</comment>
<keyword evidence="6" id="KW-0597">Phosphoprotein</keyword>
<feature type="compositionally biased region" description="Polar residues" evidence="28">
    <location>
        <begin position="579"/>
        <end position="593"/>
    </location>
</feature>
<feature type="domain" description="Protein kinase" evidence="31">
    <location>
        <begin position="274"/>
        <end position="525"/>
    </location>
</feature>
<evidence type="ECO:0000256" key="26">
    <source>
        <dbReference type="PROSITE-ProRule" id="PRU10141"/>
    </source>
</evidence>
<dbReference type="FunFam" id="1.10.510.10:FF:000070">
    <property type="entry name" value="Tyrosine-protein kinase"/>
    <property type="match status" value="1"/>
</dbReference>
<keyword evidence="4 25" id="KW-0728">SH3 domain</keyword>
<keyword evidence="9" id="KW-0479">Metal-binding</keyword>
<evidence type="ECO:0000256" key="12">
    <source>
        <dbReference type="ARBA" id="ARBA00022840"/>
    </source>
</evidence>
<evidence type="ECO:0000313" key="32">
    <source>
        <dbReference type="Proteomes" id="UP000515131"/>
    </source>
</evidence>
<evidence type="ECO:0000256" key="23">
    <source>
        <dbReference type="ARBA" id="ARBA00064245"/>
    </source>
</evidence>
<dbReference type="FunFam" id="3.30.505.10:FF:000004">
    <property type="entry name" value="Tyrosine-protein kinase"/>
    <property type="match status" value="1"/>
</dbReference>
<evidence type="ECO:0000256" key="20">
    <source>
        <dbReference type="ARBA" id="ARBA00023212"/>
    </source>
</evidence>
<keyword evidence="10 26" id="KW-0547">Nucleotide-binding</keyword>
<gene>
    <name evidence="33" type="primary">ABL2</name>
</gene>
<dbReference type="GO" id="GO:0010976">
    <property type="term" value="P:positive regulation of neuron projection development"/>
    <property type="evidence" value="ECO:0007669"/>
    <property type="project" value="UniProtKB-ARBA"/>
</dbReference>
<evidence type="ECO:0000256" key="16">
    <source>
        <dbReference type="ARBA" id="ARBA00022990"/>
    </source>
</evidence>
<dbReference type="FunFam" id="2.30.30.40:FF:000010">
    <property type="entry name" value="Tyrosine-protein kinase"/>
    <property type="match status" value="1"/>
</dbReference>
<dbReference type="RefSeq" id="XP_025776756.1">
    <property type="nucleotide sequence ID" value="XM_025920971.1"/>
</dbReference>
<protein>
    <recommendedName>
        <fullName evidence="27">Tyrosine-protein kinase</fullName>
        <ecNumber evidence="27">2.7.10.2</ecNumber>
    </recommendedName>
</protein>
<dbReference type="FunFam" id="3.30.200.20:FF:000037">
    <property type="entry name" value="Tyrosine-protein kinase"/>
    <property type="match status" value="1"/>
</dbReference>
<dbReference type="CDD" id="cd05052">
    <property type="entry name" value="PTKc_Abl"/>
    <property type="match status" value="1"/>
</dbReference>